<dbReference type="Pfam" id="PF00504">
    <property type="entry name" value="Chloroa_b-bind"/>
    <property type="match status" value="1"/>
</dbReference>
<evidence type="ECO:0000256" key="4">
    <source>
        <dbReference type="ARBA" id="ARBA00022528"/>
    </source>
</evidence>
<dbReference type="EMBL" id="JU967386">
    <property type="protein sequence ID" value="AFJ68824.1"/>
    <property type="molecule type" value="mRNA"/>
</dbReference>
<reference evidence="9" key="2">
    <citation type="journal article" date="2012" name="Nat. Commun.">
        <title>Draft genome sequence and genetic transformation of the oleaginous alga Nannochloropis gaditana.</title>
        <authorList>
            <person name="Radakovits R."/>
            <person name="Jinkerson R.E."/>
            <person name="Fuerstenberg S.I."/>
            <person name="Tae H."/>
            <person name="Settlage R.E."/>
            <person name="Boore J.L."/>
            <person name="Posewitz M.C."/>
        </authorList>
    </citation>
    <scope>NUCLEOTIDE SEQUENCE</scope>
    <source>
        <strain evidence="9">CCMP526</strain>
    </source>
</reference>
<dbReference type="PANTHER" id="PTHR21649">
    <property type="entry name" value="CHLOROPHYLL A/B BINDING PROTEIN"/>
    <property type="match status" value="1"/>
</dbReference>
<feature type="binding site" evidence="7">
    <location>
        <position position="76"/>
    </location>
    <ligand>
        <name>chlorophyll a</name>
        <dbReference type="ChEBI" id="CHEBI:58416"/>
        <label>1</label>
    </ligand>
</feature>
<accession>I2CPJ1</accession>
<proteinExistence type="evidence at transcript level"/>
<dbReference type="Gene3D" id="1.10.3460.10">
    <property type="entry name" value="Chlorophyll a/b binding protein domain"/>
    <property type="match status" value="1"/>
</dbReference>
<reference evidence="9" key="1">
    <citation type="journal article" date="2012" name="Bioengineered">
        <title>Additional insights into the genome of the oleaginous model alga Nannochloropsis gaditana.</title>
        <authorList>
            <person name="Jinkerson R.E."/>
            <person name="Radakovits R."/>
            <person name="Posewitz M.C."/>
        </authorList>
    </citation>
    <scope>NUCLEOTIDE SEQUENCE</scope>
    <source>
        <strain evidence="9">CCMP526</strain>
    </source>
</reference>
<feature type="binding site" evidence="7">
    <location>
        <position position="183"/>
    </location>
    <ligand>
        <name>chlorophyll a</name>
        <dbReference type="ChEBI" id="CHEBI:58416"/>
        <label>1</label>
    </ligand>
</feature>
<dbReference type="SUPFAM" id="SSF103511">
    <property type="entry name" value="Chlorophyll a-b binding protein"/>
    <property type="match status" value="1"/>
</dbReference>
<evidence type="ECO:0000256" key="5">
    <source>
        <dbReference type="ARBA" id="ARBA00022531"/>
    </source>
</evidence>
<keyword evidence="8" id="KW-0732">Signal</keyword>
<protein>
    <submittedName>
        <fullName evidence="9">Protein fucoxanthin chlorophyll a c protein</fullName>
    </submittedName>
</protein>
<evidence type="ECO:0000256" key="3">
    <source>
        <dbReference type="ARBA" id="ARBA00005933"/>
    </source>
</evidence>
<keyword evidence="5" id="KW-0602">Photosynthesis</keyword>
<feature type="binding site" evidence="7">
    <location>
        <position position="171"/>
    </location>
    <ligand>
        <name>chlorophyll a</name>
        <dbReference type="ChEBI" id="CHEBI:58416"/>
        <label>1</label>
    </ligand>
</feature>
<gene>
    <name evidence="9" type="ORF">NGATSA_3023200</name>
</gene>
<keyword evidence="7" id="KW-0157">Chromophore</keyword>
<keyword evidence="6" id="KW-0934">Plastid</keyword>
<feature type="binding site" evidence="7">
    <location>
        <position position="169"/>
    </location>
    <ligand>
        <name>chlorophyll a</name>
        <dbReference type="ChEBI" id="CHEBI:58416"/>
        <label>1</label>
    </ligand>
</feature>
<comment type="similarity">
    <text evidence="3">Belongs to the fucoxanthin chlorophyll protein family.</text>
</comment>
<keyword evidence="4" id="KW-0150">Chloroplast</keyword>
<comment type="subcellular location">
    <subcellularLocation>
        <location evidence="2">Plastid</location>
        <location evidence="2">Chloroplast</location>
    </subcellularLocation>
</comment>
<evidence type="ECO:0000256" key="8">
    <source>
        <dbReference type="SAM" id="SignalP"/>
    </source>
</evidence>
<feature type="binding site" evidence="7">
    <location>
        <position position="166"/>
    </location>
    <ligand>
        <name>chlorophyll a</name>
        <dbReference type="ChEBI" id="CHEBI:58416"/>
        <label>1</label>
    </ligand>
</feature>
<feature type="chain" id="PRO_5003657029" evidence="8">
    <location>
        <begin position="21"/>
        <end position="208"/>
    </location>
</feature>
<dbReference type="InterPro" id="IPR022796">
    <property type="entry name" value="Chloroa_b-bind"/>
</dbReference>
<feature type="binding site" evidence="7">
    <location>
        <position position="165"/>
    </location>
    <ligand>
        <name>chlorophyll a</name>
        <dbReference type="ChEBI" id="CHEBI:58416"/>
        <label>1</label>
    </ligand>
</feature>
<evidence type="ECO:0000256" key="1">
    <source>
        <dbReference type="ARBA" id="ARBA00004022"/>
    </source>
</evidence>
<dbReference type="GO" id="GO:0009507">
    <property type="term" value="C:chloroplast"/>
    <property type="evidence" value="ECO:0007669"/>
    <property type="project" value="UniProtKB-SubCell"/>
</dbReference>
<sequence length="208" mass="22502">MVGLRNLCLAAAVTMASVSAFVPPAPSAPRTRGVVNMGLDGMIGSSAPFKNFDPLGFAAKADQKTLNKYRESELKHGRVAMLAVLGWVVQEVWHPLYDGKLSSNPLKALTEVPLIGWAQIFVAINVIEYLQNKIKELPGYRPGDYLGTWEWVEQSDEGWDNYQTKELNNGRLAMVAIAGLIAQDLITGQAALEQISAGNTGVFSGLGQ</sequence>
<dbReference type="GO" id="GO:0009765">
    <property type="term" value="P:photosynthesis, light harvesting"/>
    <property type="evidence" value="ECO:0007669"/>
    <property type="project" value="InterPro"/>
</dbReference>
<comment type="function">
    <text evidence="1">The light-harvesting complex (LHC) functions as a light receptor, it captures and delivers excitation energy to photosystems with which it is closely associated. Energy is transferred from the carotenoid and chlorophyll C (or B) to chlorophyll A and the photosynthetic reaction centers where it is used to synthesize ATP and reducing power.</text>
</comment>
<dbReference type="GO" id="GO:0016168">
    <property type="term" value="F:chlorophyll binding"/>
    <property type="evidence" value="ECO:0007669"/>
    <property type="project" value="UniProtKB-KW"/>
</dbReference>
<keyword evidence="7" id="KW-0148">Chlorophyll</keyword>
<evidence type="ECO:0000256" key="6">
    <source>
        <dbReference type="ARBA" id="ARBA00022640"/>
    </source>
</evidence>
<organism evidence="9">
    <name type="scientific">Nannochloropsis gaditana (strain CCMP526)</name>
    <name type="common">Green microalga</name>
    <name type="synonym">Microchloropsis gaditana</name>
    <dbReference type="NCBI Taxonomy" id="1093141"/>
    <lineage>
        <taxon>Eukaryota</taxon>
        <taxon>Sar</taxon>
        <taxon>Stramenopiles</taxon>
        <taxon>Ochrophyta</taxon>
        <taxon>Eustigmatophyceae</taxon>
        <taxon>Eustigmatales</taxon>
        <taxon>Monodopsidaceae</taxon>
        <taxon>Nannochloropsis</taxon>
    </lineage>
</organism>
<evidence type="ECO:0000256" key="7">
    <source>
        <dbReference type="PIRSR" id="PIRSR601344-1"/>
    </source>
</evidence>
<dbReference type="AlphaFoldDB" id="I2CPJ1"/>
<feature type="signal peptide" evidence="8">
    <location>
        <begin position="1"/>
        <end position="20"/>
    </location>
</feature>
<name>I2CPJ1_NANGC</name>
<dbReference type="SMR" id="I2CPJ1"/>
<feature type="binding site" description="axial binding residue" evidence="7">
    <location>
        <position position="78"/>
    </location>
    <ligand>
        <name>chlorophyll b</name>
        <dbReference type="ChEBI" id="CHEBI:61721"/>
        <label>1</label>
    </ligand>
    <ligandPart>
        <name>Mg</name>
        <dbReference type="ChEBI" id="CHEBI:25107"/>
    </ligandPart>
</feature>
<dbReference type="GO" id="GO:0016020">
    <property type="term" value="C:membrane"/>
    <property type="evidence" value="ECO:0007669"/>
    <property type="project" value="InterPro"/>
</dbReference>
<feature type="binding site" description="axial binding residue" evidence="7">
    <location>
        <position position="128"/>
    </location>
    <ligand>
        <name>chlorophyll b</name>
        <dbReference type="ChEBI" id="CHEBI:61721"/>
        <label>1</label>
    </ligand>
    <ligandPart>
        <name>Mg</name>
        <dbReference type="ChEBI" id="CHEBI:25107"/>
    </ligandPart>
</feature>
<feature type="binding site" evidence="7">
    <location>
        <position position="73"/>
    </location>
    <ligand>
        <name>chlorophyll a</name>
        <dbReference type="ChEBI" id="CHEBI:58416"/>
        <label>1</label>
    </ligand>
</feature>
<dbReference type="InterPro" id="IPR001344">
    <property type="entry name" value="Chloro_AB-bd_pln"/>
</dbReference>
<evidence type="ECO:0000313" key="9">
    <source>
        <dbReference type="EMBL" id="AFJ68824.1"/>
    </source>
</evidence>
<evidence type="ECO:0000256" key="2">
    <source>
        <dbReference type="ARBA" id="ARBA00004229"/>
    </source>
</evidence>